<comment type="caution">
    <text evidence="1">The sequence shown here is derived from an EMBL/GenBank/DDBJ whole genome shotgun (WGS) entry which is preliminary data.</text>
</comment>
<evidence type="ECO:0000313" key="1">
    <source>
        <dbReference type="EMBL" id="MBE1505647.1"/>
    </source>
</evidence>
<reference evidence="1 2" key="1">
    <citation type="submission" date="2020-10" db="EMBL/GenBank/DDBJ databases">
        <title>Sequencing the genomes of 1000 actinobacteria strains.</title>
        <authorList>
            <person name="Klenk H.-P."/>
        </authorList>
    </citation>
    <scope>NUCLEOTIDE SEQUENCE [LARGE SCALE GENOMIC DNA]</scope>
    <source>
        <strain evidence="1 2">DSM 7307</strain>
    </source>
</reference>
<dbReference type="EMBL" id="JADBEC010000001">
    <property type="protein sequence ID" value="MBE1505647.1"/>
    <property type="molecule type" value="Genomic_DNA"/>
</dbReference>
<accession>A0ABR9IR44</accession>
<evidence type="ECO:0000313" key="2">
    <source>
        <dbReference type="Proteomes" id="UP000620262"/>
    </source>
</evidence>
<dbReference type="Proteomes" id="UP000620262">
    <property type="component" value="Unassembled WGS sequence"/>
</dbReference>
<dbReference type="RefSeq" id="WP_210332177.1">
    <property type="nucleotide sequence ID" value="NZ_BAAAVL010000009.1"/>
</dbReference>
<name>A0ABR9IR44_RHIVS</name>
<keyword evidence="2" id="KW-1185">Reference proteome</keyword>
<gene>
    <name evidence="1" type="ORF">H4W29_002828</name>
</gene>
<protein>
    <submittedName>
        <fullName evidence="1">Uncharacterized protein</fullName>
    </submittedName>
</protein>
<sequence length="106" mass="11492">MDDLKLYRLVPAAAPDDPNWDLAPSHGVVVVAALTPGDARIVASEAELDFLEIDGSPAEDKSTKNASAFRNEKLYTVIEEAARTDITERGVVRGEVRVDNIISTQI</sequence>
<proteinExistence type="predicted"/>
<organism evidence="1 2">
    <name type="scientific">Rhizobium viscosum</name>
    <name type="common">Arthrobacter viscosus</name>
    <dbReference type="NCBI Taxonomy" id="1673"/>
    <lineage>
        <taxon>Bacteria</taxon>
        <taxon>Pseudomonadati</taxon>
        <taxon>Pseudomonadota</taxon>
        <taxon>Alphaproteobacteria</taxon>
        <taxon>Hyphomicrobiales</taxon>
        <taxon>Rhizobiaceae</taxon>
        <taxon>Rhizobium/Agrobacterium group</taxon>
        <taxon>Rhizobium</taxon>
    </lineage>
</organism>